<feature type="domain" description="Anoctamin transmembrane" evidence="9">
    <location>
        <begin position="629"/>
        <end position="1119"/>
    </location>
</feature>
<protein>
    <submittedName>
        <fullName evidence="11">Calcium-activated chloride channel-domain-containing protein</fullName>
    </submittedName>
</protein>
<evidence type="ECO:0000256" key="8">
    <source>
        <dbReference type="SAM" id="Phobius"/>
    </source>
</evidence>
<feature type="compositionally biased region" description="Low complexity" evidence="7">
    <location>
        <begin position="398"/>
        <end position="410"/>
    </location>
</feature>
<dbReference type="EMBL" id="KZ992819">
    <property type="protein sequence ID" value="RKP06779.1"/>
    <property type="molecule type" value="Genomic_DNA"/>
</dbReference>
<keyword evidence="6" id="KW-0325">Glycoprotein</keyword>
<feature type="region of interest" description="Disordered" evidence="7">
    <location>
        <begin position="372"/>
        <end position="432"/>
    </location>
</feature>
<dbReference type="GO" id="GO:0032541">
    <property type="term" value="C:cortical endoplasmic reticulum"/>
    <property type="evidence" value="ECO:0007669"/>
    <property type="project" value="TreeGrafter"/>
</dbReference>
<dbReference type="InterPro" id="IPR007632">
    <property type="entry name" value="Anoctamin"/>
</dbReference>
<gene>
    <name evidence="11" type="ORF">THASP1DRAFT_31406</name>
</gene>
<dbReference type="InterPro" id="IPR049452">
    <property type="entry name" value="Anoctamin_TM"/>
</dbReference>
<feature type="region of interest" description="Disordered" evidence="7">
    <location>
        <begin position="79"/>
        <end position="98"/>
    </location>
</feature>
<feature type="domain" description="Anoctamin dimerisation" evidence="10">
    <location>
        <begin position="239"/>
        <end position="321"/>
    </location>
</feature>
<dbReference type="Pfam" id="PF04547">
    <property type="entry name" value="Anoctamin"/>
    <property type="match status" value="1"/>
</dbReference>
<dbReference type="PANTHER" id="PTHR12308:SF73">
    <property type="entry name" value="ANOCTAMIN"/>
    <property type="match status" value="1"/>
</dbReference>
<evidence type="ECO:0000256" key="3">
    <source>
        <dbReference type="ARBA" id="ARBA00022692"/>
    </source>
</evidence>
<dbReference type="InterPro" id="IPR032394">
    <property type="entry name" value="Anoct_dimer"/>
</dbReference>
<proteinExistence type="predicted"/>
<keyword evidence="5 8" id="KW-0472">Membrane</keyword>
<dbReference type="Proteomes" id="UP000271241">
    <property type="component" value="Unassembled WGS sequence"/>
</dbReference>
<dbReference type="PANTHER" id="PTHR12308">
    <property type="entry name" value="ANOCTAMIN"/>
    <property type="match status" value="1"/>
</dbReference>
<feature type="transmembrane region" description="Helical" evidence="8">
    <location>
        <begin position="800"/>
        <end position="828"/>
    </location>
</feature>
<keyword evidence="4 8" id="KW-1133">Transmembrane helix</keyword>
<keyword evidence="12" id="KW-1185">Reference proteome</keyword>
<feature type="transmembrane region" description="Helical" evidence="8">
    <location>
        <begin position="849"/>
        <end position="871"/>
    </location>
</feature>
<dbReference type="AlphaFoldDB" id="A0A4V1IW95"/>
<evidence type="ECO:0000256" key="7">
    <source>
        <dbReference type="SAM" id="MobiDB-lite"/>
    </source>
</evidence>
<feature type="transmembrane region" description="Helical" evidence="8">
    <location>
        <begin position="758"/>
        <end position="780"/>
    </location>
</feature>
<dbReference type="GO" id="GO:0046983">
    <property type="term" value="F:protein dimerization activity"/>
    <property type="evidence" value="ECO:0007669"/>
    <property type="project" value="InterPro"/>
</dbReference>
<feature type="transmembrane region" description="Helical" evidence="8">
    <location>
        <begin position="1080"/>
        <end position="1105"/>
    </location>
</feature>
<organism evidence="11 12">
    <name type="scientific">Thamnocephalis sphaerospora</name>
    <dbReference type="NCBI Taxonomy" id="78915"/>
    <lineage>
        <taxon>Eukaryota</taxon>
        <taxon>Fungi</taxon>
        <taxon>Fungi incertae sedis</taxon>
        <taxon>Zoopagomycota</taxon>
        <taxon>Zoopagomycotina</taxon>
        <taxon>Zoopagomycetes</taxon>
        <taxon>Zoopagales</taxon>
        <taxon>Sigmoideomycetaceae</taxon>
        <taxon>Thamnocephalis</taxon>
    </lineage>
</organism>
<evidence type="ECO:0000256" key="4">
    <source>
        <dbReference type="ARBA" id="ARBA00022989"/>
    </source>
</evidence>
<evidence type="ECO:0000256" key="1">
    <source>
        <dbReference type="ARBA" id="ARBA00004651"/>
    </source>
</evidence>
<dbReference type="Pfam" id="PF16178">
    <property type="entry name" value="Anoct_dimer"/>
    <property type="match status" value="2"/>
</dbReference>
<evidence type="ECO:0000313" key="12">
    <source>
        <dbReference type="Proteomes" id="UP000271241"/>
    </source>
</evidence>
<feature type="compositionally biased region" description="Polar residues" evidence="7">
    <location>
        <begin position="12"/>
        <end position="21"/>
    </location>
</feature>
<feature type="compositionally biased region" description="Basic residues" evidence="7">
    <location>
        <begin position="372"/>
        <end position="390"/>
    </location>
</feature>
<sequence>MDSALLRGEKASATSQTTHTDGTVAQQTTVETVVESEANASLLPERKQLTRARTDMAITAFPPEDENDHGISASNTMKRRAGSMRSDPEVNSCANTTASRRASVTSLGEGVSWNARANKSLSLEGPHTRQVENRTVILWRFQDAQLFDRIERFRCRQRGIPITADVIGDGASAKIYDTLGKSEAPGISQILTDTRAESIISIDSIDSIDTQQAAEDIEEAMEEFANEEQGDVIVKLVYGVRRYDYIIKCPATGATQLQVEQRKSFEEALLRRGVFLEYEPYADDEAIYIKCLAGFELLAREAQRCRLRLSISSDMMQRSPRPKGRLYFFHRLWWAMFSHQLHERDSDVFRMDHLDDFLSVCDVSGGRAHAWYRRRRQSQRERRRRRHQKSRKSDAGNDSDSSVENNSNISVKHHGPPTLGAGKENNQMVQDASSSSLVAAVTAAANAVSNMQDVDGAETKMLGVDDVGVPGSSGKAAVTANMAIRNQRHGQIPSWLLKERFLTSGLRSLLMHYIIHTTFVRSNSRRLGLNYLLAQDVYATAFPPHDGGLNDSKKANSLLPTPMDTPVASDSEESPVEISDMTPTAAAGAVAATVATGHPDAASIPNLRAYLYKTWARAPLFTNQPIELIRVYFGEKIALYFVWIGFYTVWLAFPAMIGTVFFFYGIINLTTRKITSGEADFRGVFDNEVTLPWAFLISLWATTFLEFWKRKNACISYEWHVTDYESEERTRPDFRPTAIRTSPITGKLELYVPPRERLLRLLLSSVFVVIWISAVISSVYARSVISEGIRGKLGDHRSPLIASAISAIINLVIIIVLGQVYNFVCSWLNDKENHRTFTQFDDAQITKRYLFDFFNFYSILFYYGIFSVFYIKDVCKAGDTADSNCHPLPLTDLMIQMVIIFVGRQVLGQVQEIAIPYLKKKWTQRTELAERLMAQMQQQSVHRRASKPQHVKDDKLDVYNVDEYNEMVVQFGFISFFSIAFPLAPLCALLNNAVEIRTDAFKLLTVYRRPVAFRAQNIGMWGNILKVLASIAVPANAMIVAFSSQWVHVHIIAPLAEQWFGADVQVADELVKVEDDARVWAVRLAFVLIFEHAVLLLNLLIIWLVPGVPEAVTIARSRETYRRAVRGDPSLAAEDVSMEDLEDVHQLRLRRRRQKKFFLF</sequence>
<evidence type="ECO:0000256" key="2">
    <source>
        <dbReference type="ARBA" id="ARBA00022475"/>
    </source>
</evidence>
<evidence type="ECO:0000313" key="11">
    <source>
        <dbReference type="EMBL" id="RKP06779.1"/>
    </source>
</evidence>
<evidence type="ECO:0000256" key="6">
    <source>
        <dbReference type="ARBA" id="ARBA00023180"/>
    </source>
</evidence>
<comment type="subcellular location">
    <subcellularLocation>
        <location evidence="1">Cell membrane</location>
        <topology evidence="1">Multi-pass membrane protein</topology>
    </subcellularLocation>
</comment>
<feature type="region of interest" description="Disordered" evidence="7">
    <location>
        <begin position="1"/>
        <end position="25"/>
    </location>
</feature>
<evidence type="ECO:0000259" key="9">
    <source>
        <dbReference type="Pfam" id="PF04547"/>
    </source>
</evidence>
<feature type="region of interest" description="Disordered" evidence="7">
    <location>
        <begin position="549"/>
        <end position="572"/>
    </location>
</feature>
<name>A0A4V1IW95_9FUNG</name>
<feature type="domain" description="Anoctamin dimerisation" evidence="10">
    <location>
        <begin position="498"/>
        <end position="554"/>
    </location>
</feature>
<keyword evidence="3 8" id="KW-0812">Transmembrane</keyword>
<dbReference type="GO" id="GO:0005886">
    <property type="term" value="C:plasma membrane"/>
    <property type="evidence" value="ECO:0007669"/>
    <property type="project" value="UniProtKB-SubCell"/>
</dbReference>
<evidence type="ECO:0000259" key="10">
    <source>
        <dbReference type="Pfam" id="PF16178"/>
    </source>
</evidence>
<accession>A0A4V1IW95</accession>
<keyword evidence="2" id="KW-1003">Cell membrane</keyword>
<feature type="transmembrane region" description="Helical" evidence="8">
    <location>
        <begin position="637"/>
        <end position="667"/>
    </location>
</feature>
<dbReference type="GO" id="GO:0005254">
    <property type="term" value="F:chloride channel activity"/>
    <property type="evidence" value="ECO:0007669"/>
    <property type="project" value="TreeGrafter"/>
</dbReference>
<dbReference type="OrthoDB" id="296386at2759"/>
<reference evidence="12" key="1">
    <citation type="journal article" date="2018" name="Nat. Microbiol.">
        <title>Leveraging single-cell genomics to expand the fungal tree of life.</title>
        <authorList>
            <person name="Ahrendt S.R."/>
            <person name="Quandt C.A."/>
            <person name="Ciobanu D."/>
            <person name="Clum A."/>
            <person name="Salamov A."/>
            <person name="Andreopoulos B."/>
            <person name="Cheng J.F."/>
            <person name="Woyke T."/>
            <person name="Pelin A."/>
            <person name="Henrissat B."/>
            <person name="Reynolds N.K."/>
            <person name="Benny G.L."/>
            <person name="Smith M.E."/>
            <person name="James T.Y."/>
            <person name="Grigoriev I.V."/>
        </authorList>
    </citation>
    <scope>NUCLEOTIDE SEQUENCE [LARGE SCALE GENOMIC DNA]</scope>
    <source>
        <strain evidence="12">RSA 1356</strain>
    </source>
</reference>
<evidence type="ECO:0000256" key="5">
    <source>
        <dbReference type="ARBA" id="ARBA00023136"/>
    </source>
</evidence>
<feature type="transmembrane region" description="Helical" evidence="8">
    <location>
        <begin position="967"/>
        <end position="990"/>
    </location>
</feature>